<comment type="similarity">
    <text evidence="5">Belongs to the anthrone oxygenase family.</text>
</comment>
<dbReference type="Proteomes" id="UP000503462">
    <property type="component" value="Chromosome 4"/>
</dbReference>
<feature type="transmembrane region" description="Helical" evidence="7">
    <location>
        <begin position="58"/>
        <end position="78"/>
    </location>
</feature>
<proteinExistence type="inferred from homology"/>
<dbReference type="EMBL" id="CP051142">
    <property type="protein sequence ID" value="QIX01063.1"/>
    <property type="molecule type" value="Genomic_DNA"/>
</dbReference>
<dbReference type="OrthoDB" id="5954308at2759"/>
<dbReference type="PANTHER" id="PTHR35042:SF1">
    <property type="entry name" value="DUF1772-DOMAIN-CONTAINING PROTEIN"/>
    <property type="match status" value="1"/>
</dbReference>
<sequence length="223" mass="23324">MASSTTVLVTQVTSITTALLAAGGILTLSLFDIPELQSQPASRSLPQLRWMFSRGSHVFPQAAELSTAGFLYLAYAALPPGQRSFSQIAHAALSNTKVGYNVAAAGLLLAIVPFTQFAMVPTNFALMKMNEEKGGFRSASSAKENAGSSKPGQRSAEDSVNSKGETSQFTDLSGPQEETTQKSTPAEDRRANELLGKFALLNYGRAALVGGGAVVGLLAALLP</sequence>
<gene>
    <name evidence="8" type="ORF">AMS68_006580</name>
</gene>
<evidence type="ECO:0000256" key="1">
    <source>
        <dbReference type="ARBA" id="ARBA00004141"/>
    </source>
</evidence>
<accession>A0A6H0Y213</accession>
<protein>
    <recommendedName>
        <fullName evidence="10">DUF1772-domain-containing protein</fullName>
    </recommendedName>
</protein>
<feature type="transmembrane region" description="Helical" evidence="7">
    <location>
        <begin position="199"/>
        <end position="222"/>
    </location>
</feature>
<dbReference type="InterPro" id="IPR013901">
    <property type="entry name" value="Anthrone_oxy"/>
</dbReference>
<keyword evidence="9" id="KW-1185">Reference proteome</keyword>
<evidence type="ECO:0000256" key="2">
    <source>
        <dbReference type="ARBA" id="ARBA00022692"/>
    </source>
</evidence>
<evidence type="ECO:0008006" key="10">
    <source>
        <dbReference type="Google" id="ProtNLM"/>
    </source>
</evidence>
<evidence type="ECO:0000313" key="8">
    <source>
        <dbReference type="EMBL" id="QIX01063.1"/>
    </source>
</evidence>
<reference evidence="8 9" key="1">
    <citation type="journal article" date="2016" name="Sci. Rep.">
        <title>Peltaster fructicola genome reveals evolution from an invasive phytopathogen to an ectophytic parasite.</title>
        <authorList>
            <person name="Xu C."/>
            <person name="Chen H."/>
            <person name="Gleason M.L."/>
            <person name="Xu J.R."/>
            <person name="Liu H."/>
            <person name="Zhang R."/>
            <person name="Sun G."/>
        </authorList>
    </citation>
    <scope>NUCLEOTIDE SEQUENCE [LARGE SCALE GENOMIC DNA]</scope>
    <source>
        <strain evidence="8 9">LNHT1506</strain>
    </source>
</reference>
<keyword evidence="3 7" id="KW-1133">Transmembrane helix</keyword>
<dbReference type="GO" id="GO:0016020">
    <property type="term" value="C:membrane"/>
    <property type="evidence" value="ECO:0007669"/>
    <property type="project" value="UniProtKB-SubCell"/>
</dbReference>
<dbReference type="AlphaFoldDB" id="A0A6H0Y213"/>
<feature type="transmembrane region" description="Helical" evidence="7">
    <location>
        <begin position="12"/>
        <end position="33"/>
    </location>
</feature>
<feature type="compositionally biased region" description="Polar residues" evidence="6">
    <location>
        <begin position="138"/>
        <end position="184"/>
    </location>
</feature>
<feature type="region of interest" description="Disordered" evidence="6">
    <location>
        <begin position="137"/>
        <end position="189"/>
    </location>
</feature>
<comment type="subcellular location">
    <subcellularLocation>
        <location evidence="1">Membrane</location>
        <topology evidence="1">Multi-pass membrane protein</topology>
    </subcellularLocation>
</comment>
<keyword evidence="2 7" id="KW-0812">Transmembrane</keyword>
<evidence type="ECO:0000256" key="4">
    <source>
        <dbReference type="ARBA" id="ARBA00023136"/>
    </source>
</evidence>
<dbReference type="Pfam" id="PF08592">
    <property type="entry name" value="Anthrone_oxy"/>
    <property type="match status" value="1"/>
</dbReference>
<organism evidence="8 9">
    <name type="scientific">Peltaster fructicola</name>
    <dbReference type="NCBI Taxonomy" id="286661"/>
    <lineage>
        <taxon>Eukaryota</taxon>
        <taxon>Fungi</taxon>
        <taxon>Dikarya</taxon>
        <taxon>Ascomycota</taxon>
        <taxon>Pezizomycotina</taxon>
        <taxon>Dothideomycetes</taxon>
        <taxon>Dothideomycetes incertae sedis</taxon>
        <taxon>Peltaster</taxon>
    </lineage>
</organism>
<dbReference type="PANTHER" id="PTHR35042">
    <property type="entry name" value="ANTHRONE OXYGENASE ENCC"/>
    <property type="match status" value="1"/>
</dbReference>
<evidence type="ECO:0000256" key="5">
    <source>
        <dbReference type="ARBA" id="ARBA00034313"/>
    </source>
</evidence>
<evidence type="ECO:0000256" key="7">
    <source>
        <dbReference type="SAM" id="Phobius"/>
    </source>
</evidence>
<evidence type="ECO:0000313" key="9">
    <source>
        <dbReference type="Proteomes" id="UP000503462"/>
    </source>
</evidence>
<feature type="transmembrane region" description="Helical" evidence="7">
    <location>
        <begin position="98"/>
        <end position="120"/>
    </location>
</feature>
<name>A0A6H0Y213_9PEZI</name>
<evidence type="ECO:0000256" key="6">
    <source>
        <dbReference type="SAM" id="MobiDB-lite"/>
    </source>
</evidence>
<keyword evidence="4 7" id="KW-0472">Membrane</keyword>
<evidence type="ECO:0000256" key="3">
    <source>
        <dbReference type="ARBA" id="ARBA00022989"/>
    </source>
</evidence>